<dbReference type="AlphaFoldDB" id="U2Z5G1"/>
<dbReference type="eggNOG" id="COG5430">
    <property type="taxonomic scope" value="Bacteria"/>
</dbReference>
<evidence type="ECO:0000256" key="1">
    <source>
        <dbReference type="SAM" id="SignalP"/>
    </source>
</evidence>
<dbReference type="PANTHER" id="PTHR37089">
    <property type="entry name" value="PROTEIN U-RELATED"/>
    <property type="match status" value="1"/>
</dbReference>
<feature type="domain" description="Spore coat protein U/FanG" evidence="2">
    <location>
        <begin position="180"/>
        <end position="311"/>
    </location>
</feature>
<dbReference type="InterPro" id="IPR007893">
    <property type="entry name" value="Spore_coat_U/FanG"/>
</dbReference>
<dbReference type="OrthoDB" id="7478692at2"/>
<feature type="domain" description="Spore coat protein U/FanG" evidence="2">
    <location>
        <begin position="25"/>
        <end position="153"/>
    </location>
</feature>
<proteinExistence type="predicted"/>
<dbReference type="InterPro" id="IPR053167">
    <property type="entry name" value="Spore_coat_component"/>
</dbReference>
<keyword evidence="4" id="KW-1185">Reference proteome</keyword>
<feature type="signal peptide" evidence="1">
    <location>
        <begin position="1"/>
        <end position="25"/>
    </location>
</feature>
<evidence type="ECO:0000313" key="3">
    <source>
        <dbReference type="EMBL" id="GAD56297.1"/>
    </source>
</evidence>
<organism evidence="3 4">
    <name type="scientific">Limimaricola cinnabarinus LL-001</name>
    <dbReference type="NCBI Taxonomy" id="1337093"/>
    <lineage>
        <taxon>Bacteria</taxon>
        <taxon>Pseudomonadati</taxon>
        <taxon>Pseudomonadota</taxon>
        <taxon>Alphaproteobacteria</taxon>
        <taxon>Rhodobacterales</taxon>
        <taxon>Paracoccaceae</taxon>
        <taxon>Limimaricola</taxon>
    </lineage>
</organism>
<evidence type="ECO:0000259" key="2">
    <source>
        <dbReference type="Pfam" id="PF05229"/>
    </source>
</evidence>
<comment type="caution">
    <text evidence="3">The sequence shown here is derived from an EMBL/GenBank/DDBJ whole genome shotgun (WGS) entry which is preliminary data.</text>
</comment>
<accession>U2Z5G1</accession>
<dbReference type="SMART" id="SM00972">
    <property type="entry name" value="SCPU"/>
    <property type="match status" value="1"/>
</dbReference>
<sequence>MPLIRAALCALIVVLSIGLPDRAPAQMEMMSNCTATMTDIAFGSVSLRAGVTNQSSGSLTISCAQLLSNVGICVRFGPGSGGAATQNAPRYMRRADGAAISYDMRLGADAASSRNEVFVRLGSLLGTRTTLPVQAWITSTGASTGTGDYASTFSSQADIRLDYPVGSCAEIGRTVKTIPQFSVRASVRSLCEVAGATLDFGRIDPGATGPIDAAAQLGVRCTADTPYAIRLGPGLGIGASGPADRRLTGPLGQLRYGLYQDAGRSRPWGDQPGSDVRATGTAATSAVTVYGRIFAGQALHAGQYEDSVLVTIEY</sequence>
<dbReference type="EMBL" id="BATB01000033">
    <property type="protein sequence ID" value="GAD56297.1"/>
    <property type="molecule type" value="Genomic_DNA"/>
</dbReference>
<protein>
    <submittedName>
        <fullName evidence="3">Sigma-fimbriae tip adhesin</fullName>
    </submittedName>
</protein>
<dbReference type="STRING" id="1337093.MBELCI_2349"/>
<dbReference type="Proteomes" id="UP000016566">
    <property type="component" value="Unassembled WGS sequence"/>
</dbReference>
<dbReference type="RefSeq" id="WP_021694398.1">
    <property type="nucleotide sequence ID" value="NZ_BATB01000033.1"/>
</dbReference>
<keyword evidence="1" id="KW-0732">Signal</keyword>
<feature type="chain" id="PRO_5004638186" evidence="1">
    <location>
        <begin position="26"/>
        <end position="314"/>
    </location>
</feature>
<name>U2Z5G1_9RHOB</name>
<dbReference type="Pfam" id="PF05229">
    <property type="entry name" value="SCPU"/>
    <property type="match status" value="2"/>
</dbReference>
<reference evidence="3" key="1">
    <citation type="journal article" date="2013" name="Genome Announc.">
        <title>Draft Genome Sequence of Loktanella cinnabarina LL-001T, Isolated from Deep-Sea Floor Sediment.</title>
        <authorList>
            <person name="Nishi S."/>
            <person name="Tsubouchi T."/>
            <person name="Takaki Y."/>
            <person name="Koyanagi R."/>
            <person name="Satoh N."/>
            <person name="Maruyama T."/>
            <person name="Hatada Y."/>
        </authorList>
    </citation>
    <scope>NUCLEOTIDE SEQUENCE [LARGE SCALE GENOMIC DNA]</scope>
    <source>
        <strain evidence="3">LL-001</strain>
    </source>
</reference>
<evidence type="ECO:0000313" key="4">
    <source>
        <dbReference type="Proteomes" id="UP000016566"/>
    </source>
</evidence>
<gene>
    <name evidence="3" type="ORF">MBELCI_2349</name>
</gene>